<feature type="region of interest" description="Disordered" evidence="2">
    <location>
        <begin position="310"/>
        <end position="331"/>
    </location>
</feature>
<feature type="compositionally biased region" description="Basic and acidic residues" evidence="2">
    <location>
        <begin position="406"/>
        <end position="426"/>
    </location>
</feature>
<dbReference type="PROSITE" id="PS50174">
    <property type="entry name" value="G_PATCH"/>
    <property type="match status" value="1"/>
</dbReference>
<reference evidence="5" key="1">
    <citation type="submission" date="2021-01" db="EMBL/GenBank/DDBJ databases">
        <authorList>
            <person name="Corre E."/>
            <person name="Pelletier E."/>
            <person name="Niang G."/>
            <person name="Scheremetjew M."/>
            <person name="Finn R."/>
            <person name="Kale V."/>
            <person name="Holt S."/>
            <person name="Cochrane G."/>
            <person name="Meng A."/>
            <person name="Brown T."/>
            <person name="Cohen L."/>
        </authorList>
    </citation>
    <scope>NUCLEOTIDE SEQUENCE</scope>
    <source>
        <strain evidence="5">CCMP325</strain>
    </source>
</reference>
<protein>
    <recommendedName>
        <fullName evidence="6">G-patch domain-containing protein</fullName>
    </recommendedName>
</protein>
<evidence type="ECO:0000259" key="3">
    <source>
        <dbReference type="PROSITE" id="PS50102"/>
    </source>
</evidence>
<organism evidence="5">
    <name type="scientific">Hanusia phi</name>
    <dbReference type="NCBI Taxonomy" id="3032"/>
    <lineage>
        <taxon>Eukaryota</taxon>
        <taxon>Cryptophyceae</taxon>
        <taxon>Pyrenomonadales</taxon>
        <taxon>Geminigeraceae</taxon>
        <taxon>Hanusia</taxon>
    </lineage>
</organism>
<dbReference type="Gene3D" id="3.30.70.330">
    <property type="match status" value="1"/>
</dbReference>
<dbReference type="InterPro" id="IPR000467">
    <property type="entry name" value="G_patch_dom"/>
</dbReference>
<accession>A0A7S0I4J0</accession>
<dbReference type="CDD" id="cd00590">
    <property type="entry name" value="RRM_SF"/>
    <property type="match status" value="1"/>
</dbReference>
<dbReference type="Pfam" id="PF00076">
    <property type="entry name" value="RRM_1"/>
    <property type="match status" value="1"/>
</dbReference>
<dbReference type="SMART" id="SM00443">
    <property type="entry name" value="G_patch"/>
    <property type="match status" value="1"/>
</dbReference>
<dbReference type="PROSITE" id="PS50102">
    <property type="entry name" value="RRM"/>
    <property type="match status" value="1"/>
</dbReference>
<feature type="region of interest" description="Disordered" evidence="2">
    <location>
        <begin position="151"/>
        <end position="195"/>
    </location>
</feature>
<feature type="region of interest" description="Disordered" evidence="2">
    <location>
        <begin position="346"/>
        <end position="434"/>
    </location>
</feature>
<dbReference type="SMART" id="SM00360">
    <property type="entry name" value="RRM"/>
    <property type="match status" value="1"/>
</dbReference>
<feature type="compositionally biased region" description="Basic and acidic residues" evidence="2">
    <location>
        <begin position="355"/>
        <end position="373"/>
    </location>
</feature>
<dbReference type="GO" id="GO:0003723">
    <property type="term" value="F:RNA binding"/>
    <property type="evidence" value="ECO:0007669"/>
    <property type="project" value="UniProtKB-UniRule"/>
</dbReference>
<name>A0A7S0I4J0_9CRYP</name>
<dbReference type="SUPFAM" id="SSF54928">
    <property type="entry name" value="RNA-binding domain, RBD"/>
    <property type="match status" value="1"/>
</dbReference>
<evidence type="ECO:0000313" key="5">
    <source>
        <dbReference type="EMBL" id="CAD8510673.1"/>
    </source>
</evidence>
<evidence type="ECO:0008006" key="6">
    <source>
        <dbReference type="Google" id="ProtNLM"/>
    </source>
</evidence>
<dbReference type="AlphaFoldDB" id="A0A7S0I4J0"/>
<feature type="domain" description="RRM" evidence="3">
    <location>
        <begin position="230"/>
        <end position="313"/>
    </location>
</feature>
<sequence length="517" mass="56245">MRGGGRGWAPRGAPRPQFQSKKWVKPTSADAAKNQSLPVDANSANAGTAEMTANAAGKAPALPENGATSSPYENDGKLRGSSGSGFEPSVARPQSKKWIKGIGTVDNQKDPSTEKESEESEAPNLSSAHRAVQEHPIAAVAPSKKWIKGIGVVSQPGQGPEASAGPELTNLKKDSDENADPAPPAPPKSTPQSKKWIKGVGAIEAADNYARSGSPAGEFEAPYVEERGRASFCITNLDPSVTEDNLWKLFKQAGPVGSLKLMPKREGKSSIIAFVNFLDSTLLRKCREVCKALNNSKPSWNNGSQILVNEQVNDGSGGNNKRETPEQKQERLAKLREEFPWLPRDDPASVVKSWSARETREGREKRMTDKQKMELLFGSEAHSAMSKDREEGSESDSDVPRKHRRGKDDSGSGDDSRGQKRTKTESGSEDVNTWATLEGWNNSWSDEDAEERIVRESLDDWRVGRTLISRMGWDGERGLGKHKQGHARAIVVRGRYGRLGLGAEMPIRAAGIPRPRT</sequence>
<evidence type="ECO:0000259" key="4">
    <source>
        <dbReference type="PROSITE" id="PS50174"/>
    </source>
</evidence>
<feature type="compositionally biased region" description="Basic and acidic residues" evidence="2">
    <location>
        <begin position="320"/>
        <end position="331"/>
    </location>
</feature>
<feature type="domain" description="G-patch" evidence="4">
    <location>
        <begin position="460"/>
        <end position="506"/>
    </location>
</feature>
<feature type="compositionally biased region" description="Polar residues" evidence="2">
    <location>
        <begin position="33"/>
        <end position="46"/>
    </location>
</feature>
<evidence type="ECO:0000256" key="1">
    <source>
        <dbReference type="PROSITE-ProRule" id="PRU00176"/>
    </source>
</evidence>
<dbReference type="EMBL" id="HBEO01036711">
    <property type="protein sequence ID" value="CAD8510673.1"/>
    <property type="molecule type" value="Transcribed_RNA"/>
</dbReference>
<gene>
    <name evidence="5" type="ORF">HPHI1048_LOCUS24889</name>
</gene>
<proteinExistence type="predicted"/>
<evidence type="ECO:0000256" key="2">
    <source>
        <dbReference type="SAM" id="MobiDB-lite"/>
    </source>
</evidence>
<dbReference type="Pfam" id="PF01585">
    <property type="entry name" value="G-patch"/>
    <property type="match status" value="1"/>
</dbReference>
<dbReference type="InterPro" id="IPR000504">
    <property type="entry name" value="RRM_dom"/>
</dbReference>
<dbReference type="InterPro" id="IPR035979">
    <property type="entry name" value="RBD_domain_sf"/>
</dbReference>
<feature type="region of interest" description="Disordered" evidence="2">
    <location>
        <begin position="1"/>
        <end position="139"/>
    </location>
</feature>
<dbReference type="InterPro" id="IPR012677">
    <property type="entry name" value="Nucleotide-bd_a/b_plait_sf"/>
</dbReference>
<keyword evidence="1" id="KW-0694">RNA-binding</keyword>